<gene>
    <name evidence="1" type="ORF">MBELCI_3168</name>
</gene>
<name>U2YP20_9RHOB</name>
<reference evidence="1" key="1">
    <citation type="journal article" date="2013" name="Genome Announc.">
        <title>Draft Genome Sequence of Loktanella cinnabarina LL-001T, Isolated from Deep-Sea Floor Sediment.</title>
        <authorList>
            <person name="Nishi S."/>
            <person name="Tsubouchi T."/>
            <person name="Takaki Y."/>
            <person name="Koyanagi R."/>
            <person name="Satoh N."/>
            <person name="Maruyama T."/>
            <person name="Hatada Y."/>
        </authorList>
    </citation>
    <scope>NUCLEOTIDE SEQUENCE [LARGE SCALE GENOMIC DNA]</scope>
    <source>
        <strain evidence="1">LL-001</strain>
    </source>
</reference>
<dbReference type="Pfam" id="PF25948">
    <property type="entry name" value="DUF7986"/>
    <property type="match status" value="1"/>
</dbReference>
<dbReference type="Proteomes" id="UP000016566">
    <property type="component" value="Unassembled WGS sequence"/>
</dbReference>
<evidence type="ECO:0000313" key="2">
    <source>
        <dbReference type="Proteomes" id="UP000016566"/>
    </source>
</evidence>
<evidence type="ECO:0000313" key="1">
    <source>
        <dbReference type="EMBL" id="GAD57116.1"/>
    </source>
</evidence>
<comment type="caution">
    <text evidence="1">The sequence shown here is derived from an EMBL/GenBank/DDBJ whole genome shotgun (WGS) entry which is preliminary data.</text>
</comment>
<accession>U2YP20</accession>
<dbReference type="STRING" id="1337093.MBELCI_3168"/>
<dbReference type="AlphaFoldDB" id="U2YP20"/>
<dbReference type="EMBL" id="BATB01000062">
    <property type="protein sequence ID" value="GAD57116.1"/>
    <property type="molecule type" value="Genomic_DNA"/>
</dbReference>
<protein>
    <recommendedName>
        <fullName evidence="3">Antitoxin Xre/MbcA/ParS-like toxin-binding domain-containing protein</fullName>
    </recommendedName>
</protein>
<organism evidence="1 2">
    <name type="scientific">Limimaricola cinnabarinus LL-001</name>
    <dbReference type="NCBI Taxonomy" id="1337093"/>
    <lineage>
        <taxon>Bacteria</taxon>
        <taxon>Pseudomonadati</taxon>
        <taxon>Pseudomonadota</taxon>
        <taxon>Alphaproteobacteria</taxon>
        <taxon>Rhodobacterales</taxon>
        <taxon>Paracoccaceae</taxon>
        <taxon>Limimaricola</taxon>
    </lineage>
</organism>
<keyword evidence="2" id="KW-1185">Reference proteome</keyword>
<sequence length="444" mass="50317">MRNDISDLLNFVGRHEVWRDRLQDVVAEHLMPALEEFDLEDEELSELLGEPWPGVLWGCGFEDFLGRRYDDENIIDLYLKRRGWKEAALNRDYFAALRDTPVSLYEVSEVKSGTSMVLRDLLGGAEPVTVLEQSATRSLKQWDRIAVRVVAERDNHVISGALLAFSPDAVELLFDGLRGALKLRKRDALRLTTDQLHACAPIFTSAWLFTALPRAMFPPQPTFCNSDGEEVMFHDLRFPLAAGVTQKDVAACLNRVKALIPEKRHFWNWLAPRRTRPHTQAEGVMLDSQLEGRTVLGSLELKGKSLLVTVNSIERAAKVEALVKEAAGERLKPPLTTIRTVEQMMAEERPERTLEGADEIPPQIARQITHDYLDKHYRETLDAPLPALGGKSPRQAVRSAAGRAKVLDWLKLIENRSAQNGDALISEYDFGWMWDELGLQEHRR</sequence>
<evidence type="ECO:0008006" key="3">
    <source>
        <dbReference type="Google" id="ProtNLM"/>
    </source>
</evidence>
<dbReference type="RefSeq" id="WP_021695215.1">
    <property type="nucleotide sequence ID" value="NZ_BATB01000062.1"/>
</dbReference>
<dbReference type="eggNOG" id="COG3012">
    <property type="taxonomic scope" value="Bacteria"/>
</dbReference>
<dbReference type="InterPro" id="IPR058292">
    <property type="entry name" value="DUF7986"/>
</dbReference>
<proteinExistence type="predicted"/>